<sequence length="605" mass="68458">MVIPVIDFSKLEGEERAETMAQIANGCEEWGFFQLVNHGIPVELLDRVKKVCAECYKLREEGFKESKPVQMLKEMVDREGEGLAVNELDDMDWEDVFTLQDDNQWPSNPPEFKETMMEYRRELKKLAEKMLEIMEENLGLEKDIMKGAFTSGDDYAPFFGTKVSHYPPCPHPDLATGLRAHTDAGGVILLFQDDEVGGLQILKDGRWVDVQPLADAIVINTGDQIEVISNGRYKSVWHRVLATRDGNRRSIASFYNPALEATIGPATNAAAAYPTFAFGDYMDVYVKQKFQAKQRRFDAMAKLDGDERTQTLAQIANACEEWGFFQLVNHGIPIELLEGVKKVCSECYKLREEEFRRSNPVVQLNKLADQEGEGHSFEKLDNVDWEDVFFLQDDNQWPSNPPEFKEIMKECRRELRNLAEKVMEVMEENLGLERGHIKKAFSGGGDYAPFFGTKVSHYPPCPRPDLANGLRAHTDAGGVILLFQDDRVGGLQILKDGCWIDVQPITNTIVINTGDQIEVLSNGKYKSVLHRVLATRAGNRRSVASFYNPALKATIAPAIEGEGGRGLYPEFVFGDYMDFYVKQKFLPKEPRFEAMRAMKMKDGGK</sequence>
<comment type="pathway">
    <text evidence="9">Alkene biosynthesis; ethylene biosynthesis via S-adenosyl-L-methionine; ethylene from S-adenosyl-L-methionine: step 2/2.</text>
</comment>
<dbReference type="EMBL" id="LSRQ01006888">
    <property type="protein sequence ID" value="OAY65504.1"/>
    <property type="molecule type" value="Genomic_DNA"/>
</dbReference>
<dbReference type="AlphaFoldDB" id="A0A199UL91"/>
<dbReference type="SUPFAM" id="SSF51197">
    <property type="entry name" value="Clavaminate synthase-like"/>
    <property type="match status" value="2"/>
</dbReference>
<keyword evidence="6" id="KW-0560">Oxidoreductase</keyword>
<evidence type="ECO:0000256" key="10">
    <source>
        <dbReference type="ARBA" id="ARBA00039090"/>
    </source>
</evidence>
<comment type="catalytic activity">
    <reaction evidence="12">
        <text>1-aminocyclopropane-1-carboxylate + L-ascorbate + O2 = ethene + L-dehydroascorbate + hydrogen cyanide + CO2 + 2 H2O</text>
        <dbReference type="Rhea" id="RHEA:23640"/>
        <dbReference type="ChEBI" id="CHEBI:15377"/>
        <dbReference type="ChEBI" id="CHEBI:15379"/>
        <dbReference type="ChEBI" id="CHEBI:16526"/>
        <dbReference type="ChEBI" id="CHEBI:18153"/>
        <dbReference type="ChEBI" id="CHEBI:18407"/>
        <dbReference type="ChEBI" id="CHEBI:38290"/>
        <dbReference type="ChEBI" id="CHEBI:58360"/>
        <dbReference type="ChEBI" id="CHEBI:58539"/>
        <dbReference type="EC" id="1.14.17.4"/>
    </reaction>
</comment>
<dbReference type="GO" id="GO:0009693">
    <property type="term" value="P:ethylene biosynthetic process"/>
    <property type="evidence" value="ECO:0007669"/>
    <property type="project" value="UniProtKB-KW"/>
</dbReference>
<dbReference type="PANTHER" id="PTHR47991">
    <property type="entry name" value="OXOGLUTARATE/IRON-DEPENDENT DIOXYGENASE"/>
    <property type="match status" value="1"/>
</dbReference>
<keyword evidence="7" id="KW-0408">Iron</keyword>
<keyword evidence="3" id="KW-0266">Ethylene biosynthesis</keyword>
<evidence type="ECO:0000256" key="5">
    <source>
        <dbReference type="ARBA" id="ARBA00022896"/>
    </source>
</evidence>
<evidence type="ECO:0000256" key="12">
    <source>
        <dbReference type="ARBA" id="ARBA00050579"/>
    </source>
</evidence>
<evidence type="ECO:0000256" key="9">
    <source>
        <dbReference type="ARBA" id="ARBA00037892"/>
    </source>
</evidence>
<dbReference type="InterPro" id="IPR005123">
    <property type="entry name" value="Oxoglu/Fe-dep_dioxygenase_dom"/>
</dbReference>
<feature type="domain" description="Fe2OG dioxygenase" evidence="15">
    <location>
        <begin position="449"/>
        <end position="549"/>
    </location>
</feature>
<dbReference type="PROSITE" id="PS51471">
    <property type="entry name" value="FE2OG_OXY"/>
    <property type="match status" value="2"/>
</dbReference>
<evidence type="ECO:0000256" key="3">
    <source>
        <dbReference type="ARBA" id="ARBA00022666"/>
    </source>
</evidence>
<dbReference type="STRING" id="4615.A0A199UL91"/>
<reference evidence="16 17" key="1">
    <citation type="journal article" date="2016" name="DNA Res.">
        <title>The draft genome of MD-2 pineapple using hybrid error correction of long reads.</title>
        <authorList>
            <person name="Redwan R.M."/>
            <person name="Saidin A."/>
            <person name="Kumar S.V."/>
        </authorList>
    </citation>
    <scope>NUCLEOTIDE SEQUENCE [LARGE SCALE GENOMIC DNA]</scope>
    <source>
        <strain evidence="17">cv. MD2</strain>
        <tissue evidence="16">Leaf</tissue>
    </source>
</reference>
<dbReference type="Pfam" id="PF03171">
    <property type="entry name" value="2OG-FeII_Oxy"/>
    <property type="match status" value="2"/>
</dbReference>
<evidence type="ECO:0000256" key="13">
    <source>
        <dbReference type="ARBA" id="ARBA00069667"/>
    </source>
</evidence>
<evidence type="ECO:0000313" key="17">
    <source>
        <dbReference type="Proteomes" id="UP000092600"/>
    </source>
</evidence>
<dbReference type="GO" id="GO:0009815">
    <property type="term" value="F:1-aminocyclopropane-1-carboxylate oxidase activity"/>
    <property type="evidence" value="ECO:0007669"/>
    <property type="project" value="UniProtKB-EC"/>
</dbReference>
<accession>A0A199UL91</accession>
<dbReference type="GO" id="GO:0031418">
    <property type="term" value="F:L-ascorbic acid binding"/>
    <property type="evidence" value="ECO:0007669"/>
    <property type="project" value="UniProtKB-KW"/>
</dbReference>
<dbReference type="InterPro" id="IPR026992">
    <property type="entry name" value="DIOX_N"/>
</dbReference>
<dbReference type="InterPro" id="IPR044861">
    <property type="entry name" value="IPNS-like_FE2OG_OXY"/>
</dbReference>
<feature type="domain" description="Fe2OG dioxygenase" evidence="15">
    <location>
        <begin position="157"/>
        <end position="257"/>
    </location>
</feature>
<dbReference type="InterPro" id="IPR027443">
    <property type="entry name" value="IPNS-like_sf"/>
</dbReference>
<comment type="cofactor">
    <cofactor evidence="1">
        <name>Fe cation</name>
        <dbReference type="ChEBI" id="CHEBI:24875"/>
    </cofactor>
</comment>
<dbReference type="Pfam" id="PF14226">
    <property type="entry name" value="DIOX_N"/>
    <property type="match status" value="2"/>
</dbReference>
<dbReference type="GO" id="GO:0009835">
    <property type="term" value="P:fruit ripening"/>
    <property type="evidence" value="ECO:0007669"/>
    <property type="project" value="UniProtKB-KW"/>
</dbReference>
<evidence type="ECO:0000256" key="6">
    <source>
        <dbReference type="ARBA" id="ARBA00023002"/>
    </source>
</evidence>
<feature type="coiled-coil region" evidence="14">
    <location>
        <begin position="116"/>
        <end position="143"/>
    </location>
</feature>
<keyword evidence="8" id="KW-0292">Fruit ripening</keyword>
<proteinExistence type="inferred from homology"/>
<dbReference type="FunFam" id="2.60.120.330:FF:000010">
    <property type="entry name" value="1-aminocyclopropane-1-carboxylate oxidase 1"/>
    <property type="match status" value="2"/>
</dbReference>
<gene>
    <name evidence="16" type="ORF">ACMD2_03014</name>
</gene>
<evidence type="ECO:0000256" key="4">
    <source>
        <dbReference type="ARBA" id="ARBA00022723"/>
    </source>
</evidence>
<evidence type="ECO:0000256" key="1">
    <source>
        <dbReference type="ARBA" id="ARBA00001962"/>
    </source>
</evidence>
<evidence type="ECO:0000256" key="7">
    <source>
        <dbReference type="ARBA" id="ARBA00023004"/>
    </source>
</evidence>
<protein>
    <recommendedName>
        <fullName evidence="13">1-aminocyclopropane-1-carboxylate oxidase</fullName>
        <ecNumber evidence="10">1.14.17.4</ecNumber>
    </recommendedName>
    <alternativeName>
        <fullName evidence="11">Ethylene-forming enzyme</fullName>
    </alternativeName>
</protein>
<keyword evidence="5" id="KW-0847">Vitamin C</keyword>
<dbReference type="EC" id="1.14.17.4" evidence="10"/>
<evidence type="ECO:0000313" key="16">
    <source>
        <dbReference type="EMBL" id="OAY65504.1"/>
    </source>
</evidence>
<keyword evidence="14" id="KW-0175">Coiled coil</keyword>
<comment type="caution">
    <text evidence="16">The sequence shown here is derived from an EMBL/GenBank/DDBJ whole genome shotgun (WGS) entry which is preliminary data.</text>
</comment>
<evidence type="ECO:0000256" key="8">
    <source>
        <dbReference type="ARBA" id="ARBA00033478"/>
    </source>
</evidence>
<evidence type="ECO:0000256" key="11">
    <source>
        <dbReference type="ARBA" id="ARBA00041616"/>
    </source>
</evidence>
<dbReference type="Gene3D" id="2.60.120.330">
    <property type="entry name" value="B-lactam Antibiotic, Isopenicillin N Synthase, Chain"/>
    <property type="match status" value="2"/>
</dbReference>
<comment type="similarity">
    <text evidence="2">Belongs to the iron/ascorbate-dependent oxidoreductase family.</text>
</comment>
<name>A0A199UL91_ANACO</name>
<dbReference type="Proteomes" id="UP000092600">
    <property type="component" value="Unassembled WGS sequence"/>
</dbReference>
<dbReference type="InterPro" id="IPR050295">
    <property type="entry name" value="Plant_2OG-oxidoreductases"/>
</dbReference>
<organism evidence="16 17">
    <name type="scientific">Ananas comosus</name>
    <name type="common">Pineapple</name>
    <name type="synonym">Ananas ananas</name>
    <dbReference type="NCBI Taxonomy" id="4615"/>
    <lineage>
        <taxon>Eukaryota</taxon>
        <taxon>Viridiplantae</taxon>
        <taxon>Streptophyta</taxon>
        <taxon>Embryophyta</taxon>
        <taxon>Tracheophyta</taxon>
        <taxon>Spermatophyta</taxon>
        <taxon>Magnoliopsida</taxon>
        <taxon>Liliopsida</taxon>
        <taxon>Poales</taxon>
        <taxon>Bromeliaceae</taxon>
        <taxon>Bromelioideae</taxon>
        <taxon>Ananas</taxon>
    </lineage>
</organism>
<dbReference type="GO" id="GO:0046872">
    <property type="term" value="F:metal ion binding"/>
    <property type="evidence" value="ECO:0007669"/>
    <property type="project" value="UniProtKB-KW"/>
</dbReference>
<keyword evidence="4" id="KW-0479">Metal-binding</keyword>
<evidence type="ECO:0000256" key="14">
    <source>
        <dbReference type="SAM" id="Coils"/>
    </source>
</evidence>
<evidence type="ECO:0000256" key="2">
    <source>
        <dbReference type="ARBA" id="ARBA00008056"/>
    </source>
</evidence>
<evidence type="ECO:0000259" key="15">
    <source>
        <dbReference type="PROSITE" id="PS51471"/>
    </source>
</evidence>